<evidence type="ECO:0000313" key="2">
    <source>
        <dbReference type="EMBL" id="MFC4587284.1"/>
    </source>
</evidence>
<gene>
    <name evidence="2" type="ORF">ACFO8L_14415</name>
</gene>
<organism evidence="2 3">
    <name type="scientific">Sphaerisporangium corydalis</name>
    <dbReference type="NCBI Taxonomy" id="1441875"/>
    <lineage>
        <taxon>Bacteria</taxon>
        <taxon>Bacillati</taxon>
        <taxon>Actinomycetota</taxon>
        <taxon>Actinomycetes</taxon>
        <taxon>Streptosporangiales</taxon>
        <taxon>Streptosporangiaceae</taxon>
        <taxon>Sphaerisporangium</taxon>
    </lineage>
</organism>
<evidence type="ECO:0000313" key="3">
    <source>
        <dbReference type="Proteomes" id="UP001595891"/>
    </source>
</evidence>
<sequence length="656" mass="70026">MNRLKDATSPYLLQHADNPVDWHEWGEDAFAEARRRDVPLLVSVGYSACHWCHVMAHESFEDAETARMMNELFVNVKVDREERPDVDAVYMNATTAMTGHGGWPMTVFATPEGHPFYTGTYFPRPQFQRLLSGVAQAWTQERDEVLAQGTKVVEALSHGSDLPEGPLPTAETTETAVRDLARTFDATRGGFGGAPKFPPSMVLEFLLRHGTPEAMAMAENTLSAMARGGMYDQLGGGFARYSVDAGWVVPHFEKMLYDNALLLRVYAHWWRSAGSPLARRVALETADWLLREMRTPEGGFASALDADSEGVEGRFYVWTPKELRAALGEERGAWAASAFEVTGPGTFEHGASVLQLLTDPADAALLAEVRAELLAARAARVRPGRDDKVVAAWNGLAIAALAETGALFDRPDLVDAARAAAELLDGLHLDGARLTRTSRDGRAGANAGVLEDYADVAEGFLALYGVTGESRWFDRAGALLGTVLDRFPDGSGGFYDTADDGERLFQRPQDPTDNATPSGQFAAAGALLSYAALTGSARHREAAQAAIGAVSVLAGKHARFAGWGLAVAEAVLGGPVEVAITGPLGDPRTIALHRAALMAGAPGMVIAIGDEGVPLMEGRGLVGGLPAAYVCRAFTCRAPVTSPADLASELRASPAR</sequence>
<keyword evidence="3" id="KW-1185">Reference proteome</keyword>
<dbReference type="CDD" id="cd02955">
    <property type="entry name" value="SSP411"/>
    <property type="match status" value="1"/>
</dbReference>
<reference evidence="3" key="1">
    <citation type="journal article" date="2019" name="Int. J. Syst. Evol. Microbiol.">
        <title>The Global Catalogue of Microorganisms (GCM) 10K type strain sequencing project: providing services to taxonomists for standard genome sequencing and annotation.</title>
        <authorList>
            <consortium name="The Broad Institute Genomics Platform"/>
            <consortium name="The Broad Institute Genome Sequencing Center for Infectious Disease"/>
            <person name="Wu L."/>
            <person name="Ma J."/>
        </authorList>
    </citation>
    <scope>NUCLEOTIDE SEQUENCE [LARGE SCALE GENOMIC DNA]</scope>
    <source>
        <strain evidence="3">CCUG 49560</strain>
    </source>
</reference>
<dbReference type="Gene3D" id="3.40.30.10">
    <property type="entry name" value="Glutaredoxin"/>
    <property type="match status" value="1"/>
</dbReference>
<name>A0ABV9EE04_9ACTN</name>
<dbReference type="SUPFAM" id="SSF52833">
    <property type="entry name" value="Thioredoxin-like"/>
    <property type="match status" value="1"/>
</dbReference>
<dbReference type="InterPro" id="IPR008928">
    <property type="entry name" value="6-hairpin_glycosidase_sf"/>
</dbReference>
<dbReference type="InterPro" id="IPR036249">
    <property type="entry name" value="Thioredoxin-like_sf"/>
</dbReference>
<proteinExistence type="predicted"/>
<dbReference type="InterPro" id="IPR004879">
    <property type="entry name" value="Ssp411-like_TRX"/>
</dbReference>
<evidence type="ECO:0000259" key="1">
    <source>
        <dbReference type="Pfam" id="PF03190"/>
    </source>
</evidence>
<dbReference type="PANTHER" id="PTHR42899">
    <property type="entry name" value="SPERMATOGENESIS-ASSOCIATED PROTEIN 20"/>
    <property type="match status" value="1"/>
</dbReference>
<dbReference type="Proteomes" id="UP001595891">
    <property type="component" value="Unassembled WGS sequence"/>
</dbReference>
<dbReference type="RefSeq" id="WP_262844030.1">
    <property type="nucleotide sequence ID" value="NZ_JANZYP010000024.1"/>
</dbReference>
<dbReference type="EMBL" id="JBHSFN010000008">
    <property type="protein sequence ID" value="MFC4587284.1"/>
    <property type="molecule type" value="Genomic_DNA"/>
</dbReference>
<dbReference type="SUPFAM" id="SSF48208">
    <property type="entry name" value="Six-hairpin glycosidases"/>
    <property type="match status" value="1"/>
</dbReference>
<dbReference type="PANTHER" id="PTHR42899:SF1">
    <property type="entry name" value="SPERMATOGENESIS-ASSOCIATED PROTEIN 20"/>
    <property type="match status" value="1"/>
</dbReference>
<accession>A0ABV9EE04</accession>
<dbReference type="Gene3D" id="1.50.10.10">
    <property type="match status" value="2"/>
</dbReference>
<dbReference type="InterPro" id="IPR012341">
    <property type="entry name" value="6hp_glycosidase-like_sf"/>
</dbReference>
<comment type="caution">
    <text evidence="2">The sequence shown here is derived from an EMBL/GenBank/DDBJ whole genome shotgun (WGS) entry which is preliminary data.</text>
</comment>
<dbReference type="InterPro" id="IPR024705">
    <property type="entry name" value="Ssp411"/>
</dbReference>
<dbReference type="Pfam" id="PF03190">
    <property type="entry name" value="Thioredox_DsbH"/>
    <property type="match status" value="1"/>
</dbReference>
<protein>
    <submittedName>
        <fullName evidence="2">Thioredoxin domain-containing protein</fullName>
    </submittedName>
</protein>
<dbReference type="PIRSF" id="PIRSF006402">
    <property type="entry name" value="UCP006402_thioredoxin"/>
    <property type="match status" value="1"/>
</dbReference>
<feature type="domain" description="Spermatogenesis-associated protein 20-like TRX" evidence="1">
    <location>
        <begin position="1"/>
        <end position="156"/>
    </location>
</feature>